<keyword evidence="3" id="KW-1185">Reference proteome</keyword>
<dbReference type="AlphaFoldDB" id="S4XCX4"/>
<feature type="region of interest" description="Disordered" evidence="1">
    <location>
        <begin position="1"/>
        <end position="83"/>
    </location>
</feature>
<evidence type="ECO:0000313" key="2">
    <source>
        <dbReference type="EMBL" id="AGP30389.1"/>
    </source>
</evidence>
<dbReference type="EMBL" id="CP003696">
    <property type="protein sequence ID" value="AGP30389.1"/>
    <property type="molecule type" value="Genomic_DNA"/>
</dbReference>
<proteinExistence type="predicted"/>
<dbReference type="STRING" id="1200352.A606_03690"/>
<protein>
    <submittedName>
        <fullName evidence="2">Transposase for insertion sequence element</fullName>
    </submittedName>
</protein>
<gene>
    <name evidence="2" type="ORF">A606_03690</name>
</gene>
<dbReference type="HOGENOM" id="CLU_1755783_0_0_11"/>
<feature type="compositionally biased region" description="Basic and acidic residues" evidence="1">
    <location>
        <begin position="1"/>
        <end position="10"/>
    </location>
</feature>
<dbReference type="Proteomes" id="UP000014809">
    <property type="component" value="Chromosome"/>
</dbReference>
<sequence length="148" mass="16232">MDRLGRHDDQPCPSATRRTQPALTSTQGALSKDKNRGCPDLDDCEPAGHGINRSKGGLSTKIQHAVDRKGRPLSVLDTGSPYNDGMVLPTVIDDVRVPQSAGRPGRPRTRPEVVKADRAYPSRSNRECLRDRRITAVIPEEGGHHKRP</sequence>
<dbReference type="eggNOG" id="COG3293">
    <property type="taxonomic scope" value="Bacteria"/>
</dbReference>
<accession>S4XCX4</accession>
<dbReference type="KEGG" id="cter:A606_03690"/>
<organism evidence="2 3">
    <name type="scientific">Corynebacterium terpenotabidum Y-11</name>
    <dbReference type="NCBI Taxonomy" id="1200352"/>
    <lineage>
        <taxon>Bacteria</taxon>
        <taxon>Bacillati</taxon>
        <taxon>Actinomycetota</taxon>
        <taxon>Actinomycetes</taxon>
        <taxon>Mycobacteriales</taxon>
        <taxon>Corynebacteriaceae</taxon>
        <taxon>Corynebacterium</taxon>
    </lineage>
</organism>
<evidence type="ECO:0000313" key="3">
    <source>
        <dbReference type="Proteomes" id="UP000014809"/>
    </source>
</evidence>
<name>S4XCX4_9CORY</name>
<evidence type="ECO:0000256" key="1">
    <source>
        <dbReference type="SAM" id="MobiDB-lite"/>
    </source>
</evidence>
<feature type="compositionally biased region" description="Polar residues" evidence="1">
    <location>
        <begin position="16"/>
        <end position="29"/>
    </location>
</feature>
<reference evidence="2 3" key="1">
    <citation type="submission" date="2012-06" db="EMBL/GenBank/DDBJ databases">
        <title>Complete genome sequence of Corynebacterium terpenotabidum Y-11 (=DSM 44721).</title>
        <authorList>
            <person name="Ruckert C."/>
            <person name="Albersmeier A."/>
            <person name="Al-Dilaimi A."/>
            <person name="Szczepanowski R."/>
            <person name="Kalinowski J."/>
        </authorList>
    </citation>
    <scope>NUCLEOTIDE SEQUENCE [LARGE SCALE GENOMIC DNA]</scope>
    <source>
        <strain evidence="2 3">Y-11</strain>
    </source>
</reference>